<evidence type="ECO:0000313" key="2">
    <source>
        <dbReference type="Proteomes" id="UP000245507"/>
    </source>
</evidence>
<dbReference type="OrthoDB" id="5975956at2"/>
<keyword evidence="2" id="KW-1185">Reference proteome</keyword>
<dbReference type="AlphaFoldDB" id="A0A316TIE4"/>
<gene>
    <name evidence="1" type="ORF">DJ010_09300</name>
</gene>
<protein>
    <submittedName>
        <fullName evidence="1">Uncharacterized protein</fullName>
    </submittedName>
</protein>
<sequence length="94" mass="10301">MSSSVYLAWCSEPVPADLPGPWLELRPLADGLVLVESDEGLSRVYHEIKWAVADGAALLVVPVNERPKLKGLPAGTTTWLRDRVPRTVTPEQPD</sequence>
<reference evidence="1 2" key="1">
    <citation type="submission" date="2018-05" db="EMBL/GenBank/DDBJ databases">
        <title>Nocardioides silvaticus genome.</title>
        <authorList>
            <person name="Li C."/>
            <person name="Wang G."/>
        </authorList>
    </citation>
    <scope>NUCLEOTIDE SEQUENCE [LARGE SCALE GENOMIC DNA]</scope>
    <source>
        <strain evidence="1 2">CCTCC AB 2018079</strain>
    </source>
</reference>
<accession>A0A316TIE4</accession>
<proteinExistence type="predicted"/>
<organism evidence="1 2">
    <name type="scientific">Nocardioides silvaticus</name>
    <dbReference type="NCBI Taxonomy" id="2201891"/>
    <lineage>
        <taxon>Bacteria</taxon>
        <taxon>Bacillati</taxon>
        <taxon>Actinomycetota</taxon>
        <taxon>Actinomycetes</taxon>
        <taxon>Propionibacteriales</taxon>
        <taxon>Nocardioidaceae</taxon>
        <taxon>Nocardioides</taxon>
    </lineage>
</organism>
<dbReference type="EMBL" id="QGDD01000003">
    <property type="protein sequence ID" value="PWN03301.1"/>
    <property type="molecule type" value="Genomic_DNA"/>
</dbReference>
<comment type="caution">
    <text evidence="1">The sequence shown here is derived from an EMBL/GenBank/DDBJ whole genome shotgun (WGS) entry which is preliminary data.</text>
</comment>
<name>A0A316TIE4_9ACTN</name>
<dbReference type="RefSeq" id="WP_109693390.1">
    <property type="nucleotide sequence ID" value="NZ_QGDD01000003.1"/>
</dbReference>
<dbReference type="Proteomes" id="UP000245507">
    <property type="component" value="Unassembled WGS sequence"/>
</dbReference>
<evidence type="ECO:0000313" key="1">
    <source>
        <dbReference type="EMBL" id="PWN03301.1"/>
    </source>
</evidence>